<sequence>MGICLQTSKSLGGLVPRWHRCFVFFQIFRKVICNISITVHVRIKSGMERKRLGKSGKETVFVTRSDFIVFIANFYEGKSVDPLAESLDCSQAKKGGPKIHNPFADCNKENCKALASKSSNNGGTSKRNPILEIGSLSFPKLQTMVHINLASPRNHFEMINSINQMDQNVTVSIIC</sequence>
<dbReference type="InParanoid" id="E9HTR1"/>
<dbReference type="Proteomes" id="UP000000305">
    <property type="component" value="Unassembled WGS sequence"/>
</dbReference>
<dbReference type="PhylomeDB" id="E9HTR1"/>
<gene>
    <name evidence="1" type="ORF">DAPPUDRAFT_117767</name>
</gene>
<dbReference type="AlphaFoldDB" id="E9HTR1"/>
<evidence type="ECO:0000313" key="1">
    <source>
        <dbReference type="EMBL" id="EFX64877.1"/>
    </source>
</evidence>
<accession>E9HTR1</accession>
<reference evidence="1 2" key="1">
    <citation type="journal article" date="2011" name="Science">
        <title>The ecoresponsive genome of Daphnia pulex.</title>
        <authorList>
            <person name="Colbourne J.K."/>
            <person name="Pfrender M.E."/>
            <person name="Gilbert D."/>
            <person name="Thomas W.K."/>
            <person name="Tucker A."/>
            <person name="Oakley T.H."/>
            <person name="Tokishita S."/>
            <person name="Aerts A."/>
            <person name="Arnold G.J."/>
            <person name="Basu M.K."/>
            <person name="Bauer D.J."/>
            <person name="Caceres C.E."/>
            <person name="Carmel L."/>
            <person name="Casola C."/>
            <person name="Choi J.H."/>
            <person name="Detter J.C."/>
            <person name="Dong Q."/>
            <person name="Dusheyko S."/>
            <person name="Eads B.D."/>
            <person name="Frohlich T."/>
            <person name="Geiler-Samerotte K.A."/>
            <person name="Gerlach D."/>
            <person name="Hatcher P."/>
            <person name="Jogdeo S."/>
            <person name="Krijgsveld J."/>
            <person name="Kriventseva E.V."/>
            <person name="Kultz D."/>
            <person name="Laforsch C."/>
            <person name="Lindquist E."/>
            <person name="Lopez J."/>
            <person name="Manak J.R."/>
            <person name="Muller J."/>
            <person name="Pangilinan J."/>
            <person name="Patwardhan R.P."/>
            <person name="Pitluck S."/>
            <person name="Pritham E.J."/>
            <person name="Rechtsteiner A."/>
            <person name="Rho M."/>
            <person name="Rogozin I.B."/>
            <person name="Sakarya O."/>
            <person name="Salamov A."/>
            <person name="Schaack S."/>
            <person name="Shapiro H."/>
            <person name="Shiga Y."/>
            <person name="Skalitzky C."/>
            <person name="Smith Z."/>
            <person name="Souvorov A."/>
            <person name="Sung W."/>
            <person name="Tang Z."/>
            <person name="Tsuchiya D."/>
            <person name="Tu H."/>
            <person name="Vos H."/>
            <person name="Wang M."/>
            <person name="Wolf Y.I."/>
            <person name="Yamagata H."/>
            <person name="Yamada T."/>
            <person name="Ye Y."/>
            <person name="Shaw J.R."/>
            <person name="Andrews J."/>
            <person name="Crease T.J."/>
            <person name="Tang H."/>
            <person name="Lucas S.M."/>
            <person name="Robertson H.M."/>
            <person name="Bork P."/>
            <person name="Koonin E.V."/>
            <person name="Zdobnov E.M."/>
            <person name="Grigoriev I.V."/>
            <person name="Lynch M."/>
            <person name="Boore J.L."/>
        </authorList>
    </citation>
    <scope>NUCLEOTIDE SEQUENCE [LARGE SCALE GENOMIC DNA]</scope>
</reference>
<dbReference type="HOGENOM" id="CLU_1534104_0_0_1"/>
<proteinExistence type="predicted"/>
<organism evidence="1 2">
    <name type="scientific">Daphnia pulex</name>
    <name type="common">Water flea</name>
    <dbReference type="NCBI Taxonomy" id="6669"/>
    <lineage>
        <taxon>Eukaryota</taxon>
        <taxon>Metazoa</taxon>
        <taxon>Ecdysozoa</taxon>
        <taxon>Arthropoda</taxon>
        <taxon>Crustacea</taxon>
        <taxon>Branchiopoda</taxon>
        <taxon>Diplostraca</taxon>
        <taxon>Cladocera</taxon>
        <taxon>Anomopoda</taxon>
        <taxon>Daphniidae</taxon>
        <taxon>Daphnia</taxon>
    </lineage>
</organism>
<name>E9HTR1_DAPPU</name>
<dbReference type="EMBL" id="GL732782">
    <property type="protein sequence ID" value="EFX64877.1"/>
    <property type="molecule type" value="Genomic_DNA"/>
</dbReference>
<keyword evidence="2" id="KW-1185">Reference proteome</keyword>
<evidence type="ECO:0000313" key="2">
    <source>
        <dbReference type="Proteomes" id="UP000000305"/>
    </source>
</evidence>
<dbReference type="KEGG" id="dpx:DAPPUDRAFT_117767"/>
<protein>
    <submittedName>
        <fullName evidence="1">Uncharacterized protein</fullName>
    </submittedName>
</protein>